<accession>A0ABS7WWW8</accession>
<reference evidence="2 3" key="1">
    <citation type="submission" date="2021-05" db="EMBL/GenBank/DDBJ databases">
        <title>Petroleum and Energy Research Collection (APPE): ex situ preservation of microbial diversity associated with the oil industry and exploitation of its biotechnological potential.</title>
        <authorList>
            <person name="Paixao C.T.M."/>
            <person name="Gomes M.B."/>
            <person name="Oliveira V.M."/>
        </authorList>
    </citation>
    <scope>NUCLEOTIDE SEQUENCE [LARGE SCALE GENOMIC DNA]</scope>
    <source>
        <strain evidence="2 3">LIT2</strain>
    </source>
</reference>
<keyword evidence="3" id="KW-1185">Reference proteome</keyword>
<dbReference type="Gene3D" id="3.10.450.730">
    <property type="entry name" value="BLIP domain"/>
    <property type="match status" value="1"/>
</dbReference>
<sequence>MRLARFWARWSGIGGLMLVLSACGNTALTLDNYDRLAPGMTRAEVEAILGEPAGCSGAVLFDYCRWGDERRFIQAQFIDGKALSFQYRGLK</sequence>
<comment type="caution">
    <text evidence="2">The sequence shown here is derived from an EMBL/GenBank/DDBJ whole genome shotgun (WGS) entry which is preliminary data.</text>
</comment>
<dbReference type="PROSITE" id="PS51257">
    <property type="entry name" value="PROKAR_LIPOPROTEIN"/>
    <property type="match status" value="1"/>
</dbReference>
<dbReference type="InterPro" id="IPR007450">
    <property type="entry name" value="BamE_dom"/>
</dbReference>
<dbReference type="RefSeq" id="WP_224420257.1">
    <property type="nucleotide sequence ID" value="NZ_JAGXFD010000001.1"/>
</dbReference>
<organism evidence="2 3">
    <name type="scientific">Modicisalibacter tunisiensis</name>
    <dbReference type="NCBI Taxonomy" id="390637"/>
    <lineage>
        <taxon>Bacteria</taxon>
        <taxon>Pseudomonadati</taxon>
        <taxon>Pseudomonadota</taxon>
        <taxon>Gammaproteobacteria</taxon>
        <taxon>Oceanospirillales</taxon>
        <taxon>Halomonadaceae</taxon>
        <taxon>Modicisalibacter</taxon>
    </lineage>
</organism>
<evidence type="ECO:0000313" key="3">
    <source>
        <dbReference type="Proteomes" id="UP001319883"/>
    </source>
</evidence>
<name>A0ABS7WWW8_9GAMM</name>
<evidence type="ECO:0000259" key="1">
    <source>
        <dbReference type="Pfam" id="PF04355"/>
    </source>
</evidence>
<dbReference type="Proteomes" id="UP001319883">
    <property type="component" value="Unassembled WGS sequence"/>
</dbReference>
<dbReference type="EMBL" id="JAGXFD010000001">
    <property type="protein sequence ID" value="MBZ9566723.1"/>
    <property type="molecule type" value="Genomic_DNA"/>
</dbReference>
<proteinExistence type="predicted"/>
<evidence type="ECO:0000313" key="2">
    <source>
        <dbReference type="EMBL" id="MBZ9566723.1"/>
    </source>
</evidence>
<protein>
    <submittedName>
        <fullName evidence="2">Outer membrane protein assembly factor BamE</fullName>
    </submittedName>
</protein>
<dbReference type="Pfam" id="PF04355">
    <property type="entry name" value="BamE"/>
    <property type="match status" value="1"/>
</dbReference>
<feature type="domain" description="Outer membrane protein assembly factor BamE" evidence="1">
    <location>
        <begin position="27"/>
        <end position="53"/>
    </location>
</feature>
<gene>
    <name evidence="2" type="primary">bamE</name>
    <name evidence="2" type="ORF">KGQ91_03365</name>
</gene>